<reference evidence="1 2" key="1">
    <citation type="submission" date="2017-03" db="EMBL/GenBank/DDBJ databases">
        <title>The whole genome sequencing and assembly of Lysinibacillus sphaericus DSM 28T strain.</title>
        <authorList>
            <person name="Lee Y.-J."/>
            <person name="Yi H."/>
            <person name="Bahn Y.-S."/>
            <person name="Kim J.F."/>
            <person name="Lee D.-W."/>
        </authorList>
    </citation>
    <scope>NUCLEOTIDE SEQUENCE [LARGE SCALE GENOMIC DNA]</scope>
    <source>
        <strain evidence="1 2">DSM 28</strain>
    </source>
</reference>
<organism evidence="1 2">
    <name type="scientific">Lysinibacillus sphaericus</name>
    <name type="common">Bacillus sphaericus</name>
    <dbReference type="NCBI Taxonomy" id="1421"/>
    <lineage>
        <taxon>Bacteria</taxon>
        <taxon>Bacillati</taxon>
        <taxon>Bacillota</taxon>
        <taxon>Bacilli</taxon>
        <taxon>Bacillales</taxon>
        <taxon>Bacillaceae</taxon>
        <taxon>Lysinibacillus</taxon>
    </lineage>
</organism>
<dbReference type="GeneID" id="48277327"/>
<name>A0A2S0K1P3_LYSSH</name>
<dbReference type="Proteomes" id="UP000238825">
    <property type="component" value="Chromosome"/>
</dbReference>
<accession>A0A2S0K1P3</accession>
<gene>
    <name evidence="1" type="ORF">LS41612_14090</name>
</gene>
<dbReference type="EMBL" id="CP019980">
    <property type="protein sequence ID" value="AVK97312.1"/>
    <property type="molecule type" value="Genomic_DNA"/>
</dbReference>
<sequence length="61" mass="6731">MNVPSFTLCVEANYCSEKHDTPAGTARVENPFLWRPPQKLVGAVLAKKGAHGTEINVFYII</sequence>
<dbReference type="RefSeq" id="WP_024363514.1">
    <property type="nucleotide sequence ID" value="NZ_BJNS01000001.1"/>
</dbReference>
<proteinExistence type="predicted"/>
<evidence type="ECO:0000313" key="1">
    <source>
        <dbReference type="EMBL" id="AVK97312.1"/>
    </source>
</evidence>
<dbReference type="AlphaFoldDB" id="A0A2S0K1P3"/>
<evidence type="ECO:0000313" key="2">
    <source>
        <dbReference type="Proteomes" id="UP000238825"/>
    </source>
</evidence>
<protein>
    <submittedName>
        <fullName evidence="1">Uncharacterized protein</fullName>
    </submittedName>
</protein>